<keyword evidence="22" id="KW-0961">Cell wall biogenesis/degradation</keyword>
<dbReference type="GO" id="GO:0009252">
    <property type="term" value="P:peptidoglycan biosynthetic process"/>
    <property type="evidence" value="ECO:0007669"/>
    <property type="project" value="UniProtKB-UniPathway"/>
</dbReference>
<dbReference type="CDD" id="cd00063">
    <property type="entry name" value="FN3"/>
    <property type="match status" value="1"/>
</dbReference>
<dbReference type="GO" id="GO:0008360">
    <property type="term" value="P:regulation of cell shape"/>
    <property type="evidence" value="ECO:0007669"/>
    <property type="project" value="UniProtKB-KW"/>
</dbReference>
<dbReference type="GO" id="GO:0006508">
    <property type="term" value="P:proteolysis"/>
    <property type="evidence" value="ECO:0007669"/>
    <property type="project" value="UniProtKB-KW"/>
</dbReference>
<evidence type="ECO:0000313" key="30">
    <source>
        <dbReference type="Proteomes" id="UP000192569"/>
    </source>
</evidence>
<dbReference type="PANTHER" id="PTHR32282">
    <property type="entry name" value="BINDING PROTEIN TRANSPEPTIDASE, PUTATIVE-RELATED"/>
    <property type="match status" value="1"/>
</dbReference>
<reference evidence="29 30" key="1">
    <citation type="submission" date="2017-04" db="EMBL/GenBank/DDBJ databases">
        <authorList>
            <person name="Afonso C.L."/>
            <person name="Miller P.J."/>
            <person name="Scott M.A."/>
            <person name="Spackman E."/>
            <person name="Goraichik I."/>
            <person name="Dimitrov K.M."/>
            <person name="Suarez D.L."/>
            <person name="Swayne D.E."/>
        </authorList>
    </citation>
    <scope>NUCLEOTIDE SEQUENCE [LARGE SCALE GENOMIC DNA]</scope>
    <source>
        <strain evidence="29 30">ToBE</strain>
    </source>
</reference>
<dbReference type="NCBIfam" id="TIGR02074">
    <property type="entry name" value="PBP_1a_fam"/>
    <property type="match status" value="1"/>
</dbReference>
<comment type="similarity">
    <text evidence="5">In the N-terminal section; belongs to the glycosyltransferase 51 family.</text>
</comment>
<dbReference type="Pfam" id="PF00905">
    <property type="entry name" value="Transpeptidase"/>
    <property type="match status" value="1"/>
</dbReference>
<accession>A0A1W1W000</accession>
<comment type="subcellular location">
    <subcellularLocation>
        <location evidence="2">Cell membrane</location>
        <topology evidence="2">Single-pass type II membrane protein</topology>
    </subcellularLocation>
</comment>
<evidence type="ECO:0000256" key="20">
    <source>
        <dbReference type="ARBA" id="ARBA00023251"/>
    </source>
</evidence>
<evidence type="ECO:0000256" key="19">
    <source>
        <dbReference type="ARBA" id="ARBA00023136"/>
    </source>
</evidence>
<comment type="similarity">
    <text evidence="4">In the C-terminal section; belongs to the transpeptidase family.</text>
</comment>
<dbReference type="PANTHER" id="PTHR32282:SF11">
    <property type="entry name" value="PENICILLIN-BINDING PROTEIN 1B"/>
    <property type="match status" value="1"/>
</dbReference>
<dbReference type="GO" id="GO:0005886">
    <property type="term" value="C:plasma membrane"/>
    <property type="evidence" value="ECO:0007669"/>
    <property type="project" value="UniProtKB-SubCell"/>
</dbReference>
<evidence type="ECO:0000256" key="18">
    <source>
        <dbReference type="ARBA" id="ARBA00022989"/>
    </source>
</evidence>
<dbReference type="PROSITE" id="PS50853">
    <property type="entry name" value="FN3"/>
    <property type="match status" value="1"/>
</dbReference>
<evidence type="ECO:0000256" key="7">
    <source>
        <dbReference type="ARBA" id="ARBA00018638"/>
    </source>
</evidence>
<keyword evidence="14" id="KW-0378">Hydrolase</keyword>
<keyword evidence="9" id="KW-0121">Carboxypeptidase</keyword>
<dbReference type="InterPro" id="IPR001264">
    <property type="entry name" value="Glyco_trans_51"/>
</dbReference>
<evidence type="ECO:0000256" key="8">
    <source>
        <dbReference type="ARBA" id="ARBA00022475"/>
    </source>
</evidence>
<comment type="function">
    <text evidence="1">Cell wall formation. Synthesis of cross-linked peptidoglycan from the lipid intermediates. The enzyme has a penicillin-insensitive transglycosylase N-terminal domain (formation of linear glycan strands) and a penicillin-sensitive transpeptidase C-terminal domain (cross-linking of the peptide subunits).</text>
</comment>
<dbReference type="GO" id="GO:0009002">
    <property type="term" value="F:serine-type D-Ala-D-Ala carboxypeptidase activity"/>
    <property type="evidence" value="ECO:0007669"/>
    <property type="project" value="UniProtKB-EC"/>
</dbReference>
<comment type="catalytic activity">
    <reaction evidence="25">
        <text>[GlcNAc-(1-&gt;4)-Mur2Ac(oyl-L-Ala-gamma-D-Glu-L-Lys-D-Ala-D-Ala)](n)-di-trans,octa-cis-undecaprenyl diphosphate + beta-D-GlcNAc-(1-&gt;4)-Mur2Ac(oyl-L-Ala-gamma-D-Glu-L-Lys-D-Ala-D-Ala)-di-trans,octa-cis-undecaprenyl diphosphate = [GlcNAc-(1-&gt;4)-Mur2Ac(oyl-L-Ala-gamma-D-Glu-L-Lys-D-Ala-D-Ala)](n+1)-di-trans,octa-cis-undecaprenyl diphosphate + di-trans,octa-cis-undecaprenyl diphosphate + H(+)</text>
        <dbReference type="Rhea" id="RHEA:23708"/>
        <dbReference type="Rhea" id="RHEA-COMP:9602"/>
        <dbReference type="Rhea" id="RHEA-COMP:9603"/>
        <dbReference type="ChEBI" id="CHEBI:15378"/>
        <dbReference type="ChEBI" id="CHEBI:58405"/>
        <dbReference type="ChEBI" id="CHEBI:60033"/>
        <dbReference type="ChEBI" id="CHEBI:78435"/>
        <dbReference type="EC" id="2.4.99.28"/>
    </reaction>
</comment>
<evidence type="ECO:0000256" key="4">
    <source>
        <dbReference type="ARBA" id="ARBA00007090"/>
    </source>
</evidence>
<keyword evidence="30" id="KW-1185">Reference proteome</keyword>
<dbReference type="GO" id="GO:0008658">
    <property type="term" value="F:penicillin binding"/>
    <property type="evidence" value="ECO:0007669"/>
    <property type="project" value="InterPro"/>
</dbReference>
<keyword evidence="17" id="KW-0573">Peptidoglycan synthesis</keyword>
<protein>
    <recommendedName>
        <fullName evidence="7">Penicillin-binding protein 1A</fullName>
        <ecNumber evidence="24">2.4.99.28</ecNumber>
        <ecNumber evidence="6">3.4.16.4</ecNumber>
    </recommendedName>
</protein>
<dbReference type="Gene3D" id="1.10.3810.10">
    <property type="entry name" value="Biosynthetic peptidoglycan transglycosylase-like"/>
    <property type="match status" value="1"/>
</dbReference>
<dbReference type="GO" id="GO:0030288">
    <property type="term" value="C:outer membrane-bounded periplasmic space"/>
    <property type="evidence" value="ECO:0007669"/>
    <property type="project" value="TreeGrafter"/>
</dbReference>
<dbReference type="Gene3D" id="3.40.710.10">
    <property type="entry name" value="DD-peptidase/beta-lactamase superfamily"/>
    <property type="match status" value="1"/>
</dbReference>
<dbReference type="InterPro" id="IPR036950">
    <property type="entry name" value="PBP_transglycosylase"/>
</dbReference>
<evidence type="ECO:0000256" key="27">
    <source>
        <dbReference type="SAM" id="MobiDB-lite"/>
    </source>
</evidence>
<dbReference type="GO" id="GO:0008955">
    <property type="term" value="F:peptidoglycan glycosyltransferase activity"/>
    <property type="evidence" value="ECO:0007669"/>
    <property type="project" value="UniProtKB-EC"/>
</dbReference>
<feature type="domain" description="Fibronectin type-III" evidence="28">
    <location>
        <begin position="813"/>
        <end position="905"/>
    </location>
</feature>
<proteinExistence type="inferred from homology"/>
<keyword evidence="16" id="KW-0735">Signal-anchor</keyword>
<dbReference type="InterPro" id="IPR012338">
    <property type="entry name" value="Beta-lactam/transpept-like"/>
</dbReference>
<dbReference type="Pfam" id="PF00912">
    <property type="entry name" value="Transgly"/>
    <property type="match status" value="1"/>
</dbReference>
<dbReference type="SUPFAM" id="SSF49265">
    <property type="entry name" value="Fibronectin type III"/>
    <property type="match status" value="1"/>
</dbReference>
<evidence type="ECO:0000256" key="12">
    <source>
        <dbReference type="ARBA" id="ARBA00022679"/>
    </source>
</evidence>
<evidence type="ECO:0000256" key="10">
    <source>
        <dbReference type="ARBA" id="ARBA00022670"/>
    </source>
</evidence>
<dbReference type="EC" id="3.4.16.4" evidence="6"/>
<organism evidence="29 30">
    <name type="scientific">Thermanaeromonas toyohensis ToBE</name>
    <dbReference type="NCBI Taxonomy" id="698762"/>
    <lineage>
        <taxon>Bacteria</taxon>
        <taxon>Bacillati</taxon>
        <taxon>Bacillota</taxon>
        <taxon>Clostridia</taxon>
        <taxon>Neomoorellales</taxon>
        <taxon>Neomoorellaceae</taxon>
        <taxon>Thermanaeromonas</taxon>
    </lineage>
</organism>
<keyword evidence="10" id="KW-0645">Protease</keyword>
<dbReference type="InterPro" id="IPR003961">
    <property type="entry name" value="FN3_dom"/>
</dbReference>
<evidence type="ECO:0000256" key="22">
    <source>
        <dbReference type="ARBA" id="ARBA00023316"/>
    </source>
</evidence>
<evidence type="ECO:0000256" key="1">
    <source>
        <dbReference type="ARBA" id="ARBA00002624"/>
    </source>
</evidence>
<dbReference type="InterPro" id="IPR036116">
    <property type="entry name" value="FN3_sf"/>
</dbReference>
<dbReference type="STRING" id="698762.SAMN00808754_2622"/>
<dbReference type="SMART" id="SM00060">
    <property type="entry name" value="FN3"/>
    <property type="match status" value="1"/>
</dbReference>
<dbReference type="UniPathway" id="UPA00219"/>
<keyword evidence="15" id="KW-0133">Cell shape</keyword>
<comment type="pathway">
    <text evidence="26">Glycan biosynthesis.</text>
</comment>
<sequence length="913" mass="100124">MAREKKKVRRLNIVRLLFLLLGVLFLLLLGAGTGFAIGIFKSLPQWEPGNIKMDLTTTLYDKDNRPFATLHGGENRLPASLEEIPDHLKKAVIAIEDARFYQHHGIDIRAILRAAITNLLHHQIKEGGSTITQQLAKNAFIENPQRTLKRKLQEAILALQLEHLYTKDEILEQYLNIVYFGPGAYGVKAAAEVYFGKDVKDLTLAESALLAGVIQSPARYSPLIKGNEEAAKERQALVLANMVKYGFITQEQADQALKQKLVFNSKPPQTTPKHPYFVDAVIEEASRLLEENGIDAGELFRGGLHVYTTLDPKIQSKIEEVYSNPANFPKSAPDRLIESAMVVLDPHTGEIRGLIGGRQYTARRGLNRATQAERQPGSTIKPLVVYAPALEKGFPPATVIDDVPTTFPSSPKPFTPVNYDGRYRGLISMREALRWSVNVAAVKMLYTIGVDTGFEFGRRLGLPLKDSDRNLALALGGITSGVTPLQMAAAYAVFANGGVYIPPHTVTRITDRFGRDLIVNTPKQKVVMSEQLAYLMTDMLQTVIKSGTGQRAQIGRPAAGKTGTTSLPDLPAFKGLSGEKDAWFVGYTPELVAAVWMGYDETDPKHYLQGVAGGSYPALIWKQVMQEALKGVPVKDFPRPPGIVYADVDAKSGLLPSDLTPKEFIVKEIFTADMVPKKVSDVWVKLEVCATTGQLPSPYCPQLTTGVFLKRPVPYNGPIQPEDAYLEAPKEVCTLHTSGQAVKVKICTDPRHKGKPVLANIPGPGQQGGCPPQYVQEREFPPGAVPTERCSLPDHQVINQQSSGQPGSLKPPPPPELQVQVDVGLGQGRAQVRLSWSSGGEIEYLYSVERRDENGRKNLSITRETSYVDSSVKPGKTYIYRVIAIDPLTQVSSSSNEVTVNIPPSAKSENKPP</sequence>
<dbReference type="InterPro" id="IPR013783">
    <property type="entry name" value="Ig-like_fold"/>
</dbReference>
<keyword evidence="20" id="KW-0046">Antibiotic resistance</keyword>
<evidence type="ECO:0000313" key="29">
    <source>
        <dbReference type="EMBL" id="SMB98906.1"/>
    </source>
</evidence>
<keyword evidence="18" id="KW-1133">Transmembrane helix</keyword>
<name>A0A1W1W000_9FIRM</name>
<evidence type="ECO:0000256" key="9">
    <source>
        <dbReference type="ARBA" id="ARBA00022645"/>
    </source>
</evidence>
<evidence type="ECO:0000256" key="13">
    <source>
        <dbReference type="ARBA" id="ARBA00022692"/>
    </source>
</evidence>
<evidence type="ECO:0000256" key="2">
    <source>
        <dbReference type="ARBA" id="ARBA00004401"/>
    </source>
</evidence>
<dbReference type="Gene3D" id="2.60.40.10">
    <property type="entry name" value="Immunoglobulins"/>
    <property type="match status" value="1"/>
</dbReference>
<dbReference type="Proteomes" id="UP000192569">
    <property type="component" value="Chromosome I"/>
</dbReference>
<dbReference type="InterPro" id="IPR023346">
    <property type="entry name" value="Lysozyme-like_dom_sf"/>
</dbReference>
<dbReference type="GO" id="GO:0071555">
    <property type="term" value="P:cell wall organization"/>
    <property type="evidence" value="ECO:0007669"/>
    <property type="project" value="UniProtKB-KW"/>
</dbReference>
<keyword evidence="8" id="KW-1003">Cell membrane</keyword>
<evidence type="ECO:0000256" key="11">
    <source>
        <dbReference type="ARBA" id="ARBA00022676"/>
    </source>
</evidence>
<keyword evidence="11" id="KW-0328">Glycosyltransferase</keyword>
<dbReference type="GO" id="GO:0046677">
    <property type="term" value="P:response to antibiotic"/>
    <property type="evidence" value="ECO:0007669"/>
    <property type="project" value="UniProtKB-KW"/>
</dbReference>
<evidence type="ECO:0000256" key="15">
    <source>
        <dbReference type="ARBA" id="ARBA00022960"/>
    </source>
</evidence>
<evidence type="ECO:0000259" key="28">
    <source>
        <dbReference type="PROSITE" id="PS50853"/>
    </source>
</evidence>
<dbReference type="RefSeq" id="WP_157109963.1">
    <property type="nucleotide sequence ID" value="NZ_LT838272.1"/>
</dbReference>
<dbReference type="OrthoDB" id="9766909at2"/>
<dbReference type="SUPFAM" id="SSF56601">
    <property type="entry name" value="beta-lactamase/transpeptidase-like"/>
    <property type="match status" value="1"/>
</dbReference>
<evidence type="ECO:0000256" key="23">
    <source>
        <dbReference type="ARBA" id="ARBA00034000"/>
    </source>
</evidence>
<dbReference type="FunFam" id="1.10.3810.10:FF:000001">
    <property type="entry name" value="Penicillin-binding protein 1A"/>
    <property type="match status" value="1"/>
</dbReference>
<dbReference type="AlphaFoldDB" id="A0A1W1W000"/>
<evidence type="ECO:0000256" key="21">
    <source>
        <dbReference type="ARBA" id="ARBA00023268"/>
    </source>
</evidence>
<evidence type="ECO:0000256" key="25">
    <source>
        <dbReference type="ARBA" id="ARBA00049902"/>
    </source>
</evidence>
<dbReference type="InterPro" id="IPR050396">
    <property type="entry name" value="Glycosyltr_51/Transpeptidase"/>
</dbReference>
<dbReference type="SUPFAM" id="SSF53955">
    <property type="entry name" value="Lysozyme-like"/>
    <property type="match status" value="1"/>
</dbReference>
<evidence type="ECO:0000256" key="16">
    <source>
        <dbReference type="ARBA" id="ARBA00022968"/>
    </source>
</evidence>
<keyword evidence="21" id="KW-0511">Multifunctional enzyme</keyword>
<evidence type="ECO:0000256" key="3">
    <source>
        <dbReference type="ARBA" id="ARBA00004752"/>
    </source>
</evidence>
<evidence type="ECO:0000256" key="24">
    <source>
        <dbReference type="ARBA" id="ARBA00044770"/>
    </source>
</evidence>
<comment type="catalytic activity">
    <reaction evidence="23">
        <text>Preferential cleavage: (Ac)2-L-Lys-D-Ala-|-D-Ala. Also transpeptidation of peptidyl-alanyl moieties that are N-acyl substituents of D-alanine.</text>
        <dbReference type="EC" id="3.4.16.4"/>
    </reaction>
</comment>
<keyword evidence="13" id="KW-0812">Transmembrane</keyword>
<keyword evidence="12" id="KW-0808">Transferase</keyword>
<dbReference type="EMBL" id="LT838272">
    <property type="protein sequence ID" value="SMB98906.1"/>
    <property type="molecule type" value="Genomic_DNA"/>
</dbReference>
<evidence type="ECO:0000256" key="5">
    <source>
        <dbReference type="ARBA" id="ARBA00007739"/>
    </source>
</evidence>
<feature type="region of interest" description="Disordered" evidence="27">
    <location>
        <begin position="892"/>
        <end position="913"/>
    </location>
</feature>
<keyword evidence="19" id="KW-0472">Membrane</keyword>
<gene>
    <name evidence="29" type="ORF">SAMN00808754_2622</name>
</gene>
<evidence type="ECO:0000256" key="26">
    <source>
        <dbReference type="ARBA" id="ARBA00060592"/>
    </source>
</evidence>
<dbReference type="InterPro" id="IPR001460">
    <property type="entry name" value="PCN-bd_Tpept"/>
</dbReference>
<comment type="pathway">
    <text evidence="3">Cell wall biogenesis; peptidoglycan biosynthesis.</text>
</comment>
<evidence type="ECO:0000256" key="6">
    <source>
        <dbReference type="ARBA" id="ARBA00012448"/>
    </source>
</evidence>
<dbReference type="EC" id="2.4.99.28" evidence="24"/>
<evidence type="ECO:0000256" key="17">
    <source>
        <dbReference type="ARBA" id="ARBA00022984"/>
    </source>
</evidence>
<evidence type="ECO:0000256" key="14">
    <source>
        <dbReference type="ARBA" id="ARBA00022801"/>
    </source>
</evidence>